<accession>A0A382JBX8</accession>
<proteinExistence type="predicted"/>
<name>A0A382JBX8_9ZZZZ</name>
<evidence type="ECO:0000313" key="1">
    <source>
        <dbReference type="EMBL" id="SVC09159.1"/>
    </source>
</evidence>
<sequence length="36" mass="3802">MTSISDDSPINVASHVDKVINPVFHHTGGVTMPRAA</sequence>
<organism evidence="1">
    <name type="scientific">marine metagenome</name>
    <dbReference type="NCBI Taxonomy" id="408172"/>
    <lineage>
        <taxon>unclassified sequences</taxon>
        <taxon>metagenomes</taxon>
        <taxon>ecological metagenomes</taxon>
    </lineage>
</organism>
<reference evidence="1" key="1">
    <citation type="submission" date="2018-05" db="EMBL/GenBank/DDBJ databases">
        <authorList>
            <person name="Lanie J.A."/>
            <person name="Ng W.-L."/>
            <person name="Kazmierczak K.M."/>
            <person name="Andrzejewski T.M."/>
            <person name="Davidsen T.M."/>
            <person name="Wayne K.J."/>
            <person name="Tettelin H."/>
            <person name="Glass J.I."/>
            <person name="Rusch D."/>
            <person name="Podicherti R."/>
            <person name="Tsui H.-C.T."/>
            <person name="Winkler M.E."/>
        </authorList>
    </citation>
    <scope>NUCLEOTIDE SEQUENCE</scope>
</reference>
<dbReference type="EMBL" id="UINC01073062">
    <property type="protein sequence ID" value="SVC09159.1"/>
    <property type="molecule type" value="Genomic_DNA"/>
</dbReference>
<gene>
    <name evidence="1" type="ORF">METZ01_LOCUS262013</name>
</gene>
<dbReference type="AlphaFoldDB" id="A0A382JBX8"/>
<protein>
    <submittedName>
        <fullName evidence="1">Uncharacterized protein</fullName>
    </submittedName>
</protein>